<evidence type="ECO:0000259" key="5">
    <source>
        <dbReference type="PROSITE" id="PS50977"/>
    </source>
</evidence>
<comment type="caution">
    <text evidence="6">The sequence shown here is derived from an EMBL/GenBank/DDBJ whole genome shotgun (WGS) entry which is preliminary data.</text>
</comment>
<dbReference type="InterPro" id="IPR050109">
    <property type="entry name" value="HTH-type_TetR-like_transc_reg"/>
</dbReference>
<dbReference type="OrthoDB" id="9796019at2"/>
<dbReference type="Pfam" id="PF16859">
    <property type="entry name" value="TetR_C_11"/>
    <property type="match status" value="1"/>
</dbReference>
<evidence type="ECO:0000256" key="4">
    <source>
        <dbReference type="PROSITE-ProRule" id="PRU00335"/>
    </source>
</evidence>
<dbReference type="PROSITE" id="PS50977">
    <property type="entry name" value="HTH_TETR_2"/>
    <property type="match status" value="1"/>
</dbReference>
<proteinExistence type="predicted"/>
<dbReference type="PANTHER" id="PTHR30055">
    <property type="entry name" value="HTH-TYPE TRANSCRIPTIONAL REGULATOR RUTR"/>
    <property type="match status" value="1"/>
</dbReference>
<accession>A0A0D8BH73</accession>
<keyword evidence="3" id="KW-0804">Transcription</keyword>
<reference evidence="7" key="1">
    <citation type="submission" date="2015-02" db="EMBL/GenBank/DDBJ databases">
        <title>Draft Genome of Frankia sp. CpI1-S.</title>
        <authorList>
            <person name="Oshone R.T."/>
            <person name="Ngom M."/>
            <person name="Ghodhbane-Gtari F."/>
            <person name="Gtari M."/>
            <person name="Morris K."/>
            <person name="Thomas K."/>
            <person name="Sen A."/>
            <person name="Tisa L.S."/>
        </authorList>
    </citation>
    <scope>NUCLEOTIDE SEQUENCE [LARGE SCALE GENOMIC DNA]</scope>
    <source>
        <strain evidence="7">CpI1-S</strain>
    </source>
</reference>
<dbReference type="InterPro" id="IPR009057">
    <property type="entry name" value="Homeodomain-like_sf"/>
</dbReference>
<dbReference type="AlphaFoldDB" id="A0A0D8BH73"/>
<dbReference type="InterPro" id="IPR011075">
    <property type="entry name" value="TetR_C"/>
</dbReference>
<dbReference type="SUPFAM" id="SSF46689">
    <property type="entry name" value="Homeodomain-like"/>
    <property type="match status" value="1"/>
</dbReference>
<dbReference type="GO" id="GO:0003700">
    <property type="term" value="F:DNA-binding transcription factor activity"/>
    <property type="evidence" value="ECO:0007669"/>
    <property type="project" value="TreeGrafter"/>
</dbReference>
<dbReference type="Gene3D" id="1.10.357.10">
    <property type="entry name" value="Tetracycline Repressor, domain 2"/>
    <property type="match status" value="1"/>
</dbReference>
<evidence type="ECO:0000313" key="6">
    <source>
        <dbReference type="EMBL" id="KJE22762.1"/>
    </source>
</evidence>
<dbReference type="Pfam" id="PF00440">
    <property type="entry name" value="TetR_N"/>
    <property type="match status" value="1"/>
</dbReference>
<protein>
    <submittedName>
        <fullName evidence="6">Transcriptional regulator, TetR family</fullName>
    </submittedName>
</protein>
<dbReference type="Gene3D" id="1.10.10.60">
    <property type="entry name" value="Homeodomain-like"/>
    <property type="match status" value="1"/>
</dbReference>
<gene>
    <name evidence="6" type="ORF">FF36_02941</name>
</gene>
<feature type="DNA-binding region" description="H-T-H motif" evidence="4">
    <location>
        <begin position="32"/>
        <end position="51"/>
    </location>
</feature>
<dbReference type="PANTHER" id="PTHR30055:SF148">
    <property type="entry name" value="TETR-FAMILY TRANSCRIPTIONAL REGULATOR"/>
    <property type="match status" value="1"/>
</dbReference>
<name>A0A0D8BH73_9ACTN</name>
<evidence type="ECO:0000256" key="3">
    <source>
        <dbReference type="ARBA" id="ARBA00023163"/>
    </source>
</evidence>
<dbReference type="InterPro" id="IPR001647">
    <property type="entry name" value="HTH_TetR"/>
</dbReference>
<evidence type="ECO:0000313" key="7">
    <source>
        <dbReference type="Proteomes" id="UP000032545"/>
    </source>
</evidence>
<dbReference type="PRINTS" id="PR00455">
    <property type="entry name" value="HTHTETR"/>
</dbReference>
<dbReference type="EMBL" id="JYFN01000020">
    <property type="protein sequence ID" value="KJE22762.1"/>
    <property type="molecule type" value="Genomic_DNA"/>
</dbReference>
<reference evidence="6 7" key="2">
    <citation type="journal article" date="2016" name="Genome Announc.">
        <title>Permanent Draft Genome Sequences for Two Variants of Frankia sp. Strain CpI1, the First Frankia Strain Isolated from Root Nodules of Comptonia peregrina.</title>
        <authorList>
            <person name="Oshone R."/>
            <person name="Hurst S.G.IV."/>
            <person name="Abebe-Akele F."/>
            <person name="Simpson S."/>
            <person name="Morris K."/>
            <person name="Thomas W.K."/>
            <person name="Tisa L.S."/>
        </authorList>
    </citation>
    <scope>NUCLEOTIDE SEQUENCE [LARGE SCALE GENOMIC DNA]</scope>
    <source>
        <strain evidence="7">CpI1-S</strain>
    </source>
</reference>
<dbReference type="GO" id="GO:0000976">
    <property type="term" value="F:transcription cis-regulatory region binding"/>
    <property type="evidence" value="ECO:0007669"/>
    <property type="project" value="TreeGrafter"/>
</dbReference>
<dbReference type="PATRIC" id="fig|1502723.3.peg.2083"/>
<evidence type="ECO:0000256" key="1">
    <source>
        <dbReference type="ARBA" id="ARBA00023015"/>
    </source>
</evidence>
<keyword evidence="7" id="KW-1185">Reference proteome</keyword>
<feature type="domain" description="HTH tetR-type" evidence="5">
    <location>
        <begin position="9"/>
        <end position="69"/>
    </location>
</feature>
<dbReference type="Proteomes" id="UP000032545">
    <property type="component" value="Unassembled WGS sequence"/>
</dbReference>
<dbReference type="SUPFAM" id="SSF48498">
    <property type="entry name" value="Tetracyclin repressor-like, C-terminal domain"/>
    <property type="match status" value="1"/>
</dbReference>
<dbReference type="InterPro" id="IPR036271">
    <property type="entry name" value="Tet_transcr_reg_TetR-rel_C_sf"/>
</dbReference>
<evidence type="ECO:0000256" key="2">
    <source>
        <dbReference type="ARBA" id="ARBA00023125"/>
    </source>
</evidence>
<keyword evidence="1" id="KW-0805">Transcription regulation</keyword>
<keyword evidence="2 4" id="KW-0238">DNA-binding</keyword>
<sequence length="194" mass="20355">MGGGRPRDTGVEERVVAVAREMLREGGYARFAVDQVADRAGVAKTTVYRRWPSRDHLVVAAVATFLDDVAIEETGDLRADLVRIAAAIAAGLGQPGIRLLVSELIAAGARQPDLAASVYQLWARRRAASLDLFAAAVGQGEQADDVDPGLILDQIIGAVYYRALITGDPVDDDYLKRLVSAALAGAGVSSGGLA</sequence>
<organism evidence="6 7">
    <name type="scientific">Frankia torreyi</name>
    <dbReference type="NCBI Taxonomy" id="1856"/>
    <lineage>
        <taxon>Bacteria</taxon>
        <taxon>Bacillati</taxon>
        <taxon>Actinomycetota</taxon>
        <taxon>Actinomycetes</taxon>
        <taxon>Frankiales</taxon>
        <taxon>Frankiaceae</taxon>
        <taxon>Frankia</taxon>
    </lineage>
</organism>